<dbReference type="InterPro" id="IPR029068">
    <property type="entry name" value="Glyas_Bleomycin-R_OHBP_Dase"/>
</dbReference>
<dbReference type="EMBL" id="LZIN01000019">
    <property type="protein sequence ID" value="OBG09101.1"/>
    <property type="molecule type" value="Genomic_DNA"/>
</dbReference>
<evidence type="ECO:0000313" key="2">
    <source>
        <dbReference type="EMBL" id="OBG09101.1"/>
    </source>
</evidence>
<dbReference type="PROSITE" id="PS51819">
    <property type="entry name" value="VOC"/>
    <property type="match status" value="1"/>
</dbReference>
<dbReference type="RefSeq" id="WP_064853914.1">
    <property type="nucleotide sequence ID" value="NZ_LZIM01000046.1"/>
</dbReference>
<comment type="caution">
    <text evidence="2">The sequence shown here is derived from an EMBL/GenBank/DDBJ whole genome shotgun (WGS) entry which is preliminary data.</text>
</comment>
<name>A0A1A2EE11_MYCSD</name>
<gene>
    <name evidence="2" type="ORF">A5771_02585</name>
</gene>
<evidence type="ECO:0000313" key="3">
    <source>
        <dbReference type="Proteomes" id="UP000093985"/>
    </source>
</evidence>
<protein>
    <submittedName>
        <fullName evidence="2">Bleomycin resistance protein</fullName>
    </submittedName>
</protein>
<dbReference type="OrthoDB" id="9798201at2"/>
<dbReference type="InterPro" id="IPR004360">
    <property type="entry name" value="Glyas_Fos-R_dOase_dom"/>
</dbReference>
<dbReference type="SUPFAM" id="SSF54593">
    <property type="entry name" value="Glyoxalase/Bleomycin resistance protein/Dihydroxybiphenyl dioxygenase"/>
    <property type="match status" value="1"/>
</dbReference>
<dbReference type="Proteomes" id="UP000093985">
    <property type="component" value="Unassembled WGS sequence"/>
</dbReference>
<dbReference type="AlphaFoldDB" id="A0A1A2EE11"/>
<reference evidence="3" key="1">
    <citation type="submission" date="2016-06" db="EMBL/GenBank/DDBJ databases">
        <authorList>
            <person name="Sutton G."/>
            <person name="Brinkac L."/>
            <person name="Sanka R."/>
            <person name="Adams M."/>
            <person name="Lau E."/>
            <person name="Mehaffy C."/>
            <person name="Tameris M."/>
            <person name="Hatherill M."/>
            <person name="Hanekom W."/>
            <person name="Mahomed H."/>
            <person name="Mcshane H."/>
        </authorList>
    </citation>
    <scope>NUCLEOTIDE SEQUENCE [LARGE SCALE GENOMIC DNA]</scope>
    <source>
        <strain evidence="3">852014-51077_SCH5608930-a</strain>
    </source>
</reference>
<organism evidence="2 3">
    <name type="scientific">Mycolicibacter sinensis (strain JDM601)</name>
    <name type="common">Mycobacterium sinense</name>
    <dbReference type="NCBI Taxonomy" id="875328"/>
    <lineage>
        <taxon>Bacteria</taxon>
        <taxon>Bacillati</taxon>
        <taxon>Actinomycetota</taxon>
        <taxon>Actinomycetes</taxon>
        <taxon>Mycobacteriales</taxon>
        <taxon>Mycobacteriaceae</taxon>
        <taxon>Mycolicibacter</taxon>
    </lineage>
</organism>
<proteinExistence type="predicted"/>
<dbReference type="Pfam" id="PF00903">
    <property type="entry name" value="Glyoxalase"/>
    <property type="match status" value="1"/>
</dbReference>
<evidence type="ECO:0000259" key="1">
    <source>
        <dbReference type="PROSITE" id="PS51819"/>
    </source>
</evidence>
<sequence length="128" mass="14810">MRLNQVTVGSTDIDRSERFYRLLGLRLIVKTDDYLRFECPAGGSTFSVERVSAIPAGEQVTVYFETDDLDGQYQRLRGLAEFSQPPTDMPWLWREARLRDPDGHPLCLFHAGETRRNPPWRLDPPDSR</sequence>
<dbReference type="InterPro" id="IPR037523">
    <property type="entry name" value="VOC_core"/>
</dbReference>
<dbReference type="Gene3D" id="3.10.180.10">
    <property type="entry name" value="2,3-Dihydroxybiphenyl 1,2-Dioxygenase, domain 1"/>
    <property type="match status" value="1"/>
</dbReference>
<feature type="domain" description="VOC" evidence="1">
    <location>
        <begin position="2"/>
        <end position="111"/>
    </location>
</feature>
<accession>A0A1A2EE11</accession>